<dbReference type="Gene3D" id="2.40.260.10">
    <property type="entry name" value="Sortase"/>
    <property type="match status" value="1"/>
</dbReference>
<feature type="compositionally biased region" description="Acidic residues" evidence="3">
    <location>
        <begin position="1"/>
        <end position="31"/>
    </location>
</feature>
<evidence type="ECO:0000256" key="4">
    <source>
        <dbReference type="SAM" id="Phobius"/>
    </source>
</evidence>
<evidence type="ECO:0000256" key="3">
    <source>
        <dbReference type="SAM" id="MobiDB-lite"/>
    </source>
</evidence>
<dbReference type="InterPro" id="IPR053465">
    <property type="entry name" value="Sortase_Class_E"/>
</dbReference>
<keyword evidence="1" id="KW-0378">Hydrolase</keyword>
<evidence type="ECO:0000256" key="2">
    <source>
        <dbReference type="PIRSR" id="PIRSR605754-1"/>
    </source>
</evidence>
<keyword evidence="6" id="KW-1185">Reference proteome</keyword>
<dbReference type="InterPro" id="IPR042003">
    <property type="entry name" value="Sortase_E"/>
</dbReference>
<dbReference type="SUPFAM" id="SSF63817">
    <property type="entry name" value="Sortase"/>
    <property type="match status" value="1"/>
</dbReference>
<gene>
    <name evidence="5" type="ORF">FHS29_005333</name>
</gene>
<dbReference type="CDD" id="cd05830">
    <property type="entry name" value="Sortase_E"/>
    <property type="match status" value="1"/>
</dbReference>
<feature type="compositionally biased region" description="Basic and acidic residues" evidence="3">
    <location>
        <begin position="32"/>
        <end position="44"/>
    </location>
</feature>
<dbReference type="GO" id="GO:0016787">
    <property type="term" value="F:hydrolase activity"/>
    <property type="evidence" value="ECO:0007669"/>
    <property type="project" value="UniProtKB-KW"/>
</dbReference>
<dbReference type="InterPro" id="IPR005754">
    <property type="entry name" value="Sortase"/>
</dbReference>
<proteinExistence type="predicted"/>
<keyword evidence="4" id="KW-0472">Membrane</keyword>
<dbReference type="AlphaFoldDB" id="A0A841CQU6"/>
<evidence type="ECO:0000313" key="6">
    <source>
        <dbReference type="Proteomes" id="UP000547510"/>
    </source>
</evidence>
<accession>A0A841CQU6</accession>
<evidence type="ECO:0000256" key="1">
    <source>
        <dbReference type="ARBA" id="ARBA00022801"/>
    </source>
</evidence>
<feature type="transmembrane region" description="Helical" evidence="4">
    <location>
        <begin position="54"/>
        <end position="71"/>
    </location>
</feature>
<dbReference type="NCBIfam" id="NF033747">
    <property type="entry name" value="class_E_sortase"/>
    <property type="match status" value="1"/>
</dbReference>
<feature type="region of interest" description="Disordered" evidence="3">
    <location>
        <begin position="1"/>
        <end position="45"/>
    </location>
</feature>
<reference evidence="5 6" key="1">
    <citation type="submission" date="2020-08" db="EMBL/GenBank/DDBJ databases">
        <title>Genomic Encyclopedia of Type Strains, Phase III (KMG-III): the genomes of soil and plant-associated and newly described type strains.</title>
        <authorList>
            <person name="Whitman W."/>
        </authorList>
    </citation>
    <scope>NUCLEOTIDE SEQUENCE [LARGE SCALE GENOMIC DNA]</scope>
    <source>
        <strain evidence="5 6">CECT 8640</strain>
    </source>
</reference>
<dbReference type="EMBL" id="JACHJN010000009">
    <property type="protein sequence ID" value="MBB5958724.1"/>
    <property type="molecule type" value="Genomic_DNA"/>
</dbReference>
<evidence type="ECO:0000313" key="5">
    <source>
        <dbReference type="EMBL" id="MBB5958724.1"/>
    </source>
</evidence>
<protein>
    <submittedName>
        <fullName evidence="5">Sortase (Surface protein transpeptidase)</fullName>
    </submittedName>
</protein>
<keyword evidence="4" id="KW-1133">Transmembrane helix</keyword>
<organism evidence="5 6">
    <name type="scientific">Saccharothrix tamanrassetensis</name>
    <dbReference type="NCBI Taxonomy" id="1051531"/>
    <lineage>
        <taxon>Bacteria</taxon>
        <taxon>Bacillati</taxon>
        <taxon>Actinomycetota</taxon>
        <taxon>Actinomycetes</taxon>
        <taxon>Pseudonocardiales</taxon>
        <taxon>Pseudonocardiaceae</taxon>
        <taxon>Saccharothrix</taxon>
    </lineage>
</organism>
<feature type="active site" description="Proton donor/acceptor" evidence="2">
    <location>
        <position position="165"/>
    </location>
</feature>
<dbReference type="Proteomes" id="UP000547510">
    <property type="component" value="Unassembled WGS sequence"/>
</dbReference>
<feature type="active site" description="Acyl-thioester intermediate" evidence="2">
    <location>
        <position position="270"/>
    </location>
</feature>
<sequence>MEDDYDAADRDAEDYEDEYEDDYYDDDVADHEDEKPPAPEDSTARKTVRTVGELLITAGLVILLFVVYEVYVTDLISAGKQDDATHALDDQWNANTVEPADAQRQAKYDLIEGQAFAKMYIPVFGPDYKFSVVEGTTDKHLEIGPGHYVDTALPGDPGNFAVAGHRVGKGAPFNDLDLLDSCDAIVVETQTQWFVYRMLPKSGEVANWAQSPKAKDPKCAKVSPLGGSYDKTVGQEVVLPSQGEVINAIPHFTGTAPEAQQVALMTLTTCHPRFSDKQRLIVHAVLAQGYPKAPGFVPEELKEQ</sequence>
<name>A0A841CQU6_9PSEU</name>
<dbReference type="RefSeq" id="WP_312865104.1">
    <property type="nucleotide sequence ID" value="NZ_JACHJN010000009.1"/>
</dbReference>
<comment type="caution">
    <text evidence="5">The sequence shown here is derived from an EMBL/GenBank/DDBJ whole genome shotgun (WGS) entry which is preliminary data.</text>
</comment>
<dbReference type="InterPro" id="IPR023365">
    <property type="entry name" value="Sortase_dom-sf"/>
</dbReference>
<keyword evidence="4" id="KW-0812">Transmembrane</keyword>
<dbReference type="Pfam" id="PF04203">
    <property type="entry name" value="Sortase"/>
    <property type="match status" value="1"/>
</dbReference>